<proteinExistence type="predicted"/>
<dbReference type="InterPro" id="IPR001313">
    <property type="entry name" value="Pumilio_RNA-bd_rpt"/>
</dbReference>
<dbReference type="EMBL" id="CM003604">
    <property type="protein sequence ID" value="KYP75305.1"/>
    <property type="molecule type" value="Genomic_DNA"/>
</dbReference>
<feature type="repeat" description="Pumilio" evidence="4">
    <location>
        <begin position="257"/>
        <end position="292"/>
    </location>
</feature>
<dbReference type="InterPro" id="IPR011989">
    <property type="entry name" value="ARM-like"/>
</dbReference>
<evidence type="ECO:0000256" key="4">
    <source>
        <dbReference type="PROSITE-ProRule" id="PRU00317"/>
    </source>
</evidence>
<dbReference type="Gramene" id="C.cajan_07800.t">
    <property type="protein sequence ID" value="C.cajan_07800.t"/>
    <property type="gene ID" value="C.cajan_07800"/>
</dbReference>
<keyword evidence="2" id="KW-0810">Translation regulation</keyword>
<sequence>MAQDNHSHREISASGMQDLVSSMEAVSVRNPYGYVDEAALHRMRIIGAANQVHVHHHPIACVLGSPNYHPRWRRMASLAKEPEGRRTLLRIIHDATPHQINMIGQNLEDHLYYLMKDPCGNLIIHKLFLSTDVTIAQMKTLLLYFIAMDNQKLKDVCTDHQGIQAIKMMLENIETQNFALAFIYAMEPIIVELMKNVNGSYVIQQCLKRFPPKWNYVILDQAAENCVEIARDAYGCCVIQKCMEHVEGRSNSQLIDEIISNAEVLAQDPYGNYVVQFLVKKKKMQVNAMLISRLRNRYVGLSMNKYASNVVEGLLKFSEMKHAAFIVLELMYNLKFLNVTMDPFGNYVVQTALKCTEVCRYFTRTKIYVL</sequence>
<keyword evidence="7" id="KW-1185">Reference proteome</keyword>
<dbReference type="GO" id="GO:0005737">
    <property type="term" value="C:cytoplasm"/>
    <property type="evidence" value="ECO:0007669"/>
    <property type="project" value="TreeGrafter"/>
</dbReference>
<keyword evidence="3" id="KW-0694">RNA-binding</keyword>
<feature type="domain" description="PUM-HD" evidence="5">
    <location>
        <begin position="40"/>
        <end position="370"/>
    </location>
</feature>
<accession>A0A151U7L6</accession>
<evidence type="ECO:0000256" key="1">
    <source>
        <dbReference type="ARBA" id="ARBA00022737"/>
    </source>
</evidence>
<dbReference type="PANTHER" id="PTHR12537:SF129">
    <property type="entry name" value="PUMILIO HOMOLOG 15-LIKE"/>
    <property type="match status" value="1"/>
</dbReference>
<evidence type="ECO:0000256" key="3">
    <source>
        <dbReference type="ARBA" id="ARBA00022884"/>
    </source>
</evidence>
<evidence type="ECO:0000256" key="2">
    <source>
        <dbReference type="ARBA" id="ARBA00022845"/>
    </source>
</evidence>
<dbReference type="Gene3D" id="1.25.10.10">
    <property type="entry name" value="Leucine-rich Repeat Variant"/>
    <property type="match status" value="1"/>
</dbReference>
<dbReference type="AlphaFoldDB" id="A0A151U7L6"/>
<organism evidence="6 7">
    <name type="scientific">Cajanus cajan</name>
    <name type="common">Pigeon pea</name>
    <name type="synonym">Cajanus indicus</name>
    <dbReference type="NCBI Taxonomy" id="3821"/>
    <lineage>
        <taxon>Eukaryota</taxon>
        <taxon>Viridiplantae</taxon>
        <taxon>Streptophyta</taxon>
        <taxon>Embryophyta</taxon>
        <taxon>Tracheophyta</taxon>
        <taxon>Spermatophyta</taxon>
        <taxon>Magnoliopsida</taxon>
        <taxon>eudicotyledons</taxon>
        <taxon>Gunneridae</taxon>
        <taxon>Pentapetalae</taxon>
        <taxon>rosids</taxon>
        <taxon>fabids</taxon>
        <taxon>Fabales</taxon>
        <taxon>Fabaceae</taxon>
        <taxon>Papilionoideae</taxon>
        <taxon>50 kb inversion clade</taxon>
        <taxon>NPAAA clade</taxon>
        <taxon>indigoferoid/millettioid clade</taxon>
        <taxon>Phaseoleae</taxon>
        <taxon>Cajanus</taxon>
    </lineage>
</organism>
<dbReference type="GO" id="GO:0006417">
    <property type="term" value="P:regulation of translation"/>
    <property type="evidence" value="ECO:0007669"/>
    <property type="project" value="UniProtKB-KW"/>
</dbReference>
<evidence type="ECO:0000259" key="5">
    <source>
        <dbReference type="PROSITE" id="PS50303"/>
    </source>
</evidence>
<feature type="repeat" description="Pumilio" evidence="4">
    <location>
        <begin position="185"/>
        <end position="220"/>
    </location>
</feature>
<evidence type="ECO:0000313" key="7">
    <source>
        <dbReference type="Proteomes" id="UP000075243"/>
    </source>
</evidence>
<reference evidence="6 7" key="1">
    <citation type="journal article" date="2012" name="Nat. Biotechnol.">
        <title>Draft genome sequence of pigeonpea (Cajanus cajan), an orphan legume crop of resource-poor farmers.</title>
        <authorList>
            <person name="Varshney R.K."/>
            <person name="Chen W."/>
            <person name="Li Y."/>
            <person name="Bharti A.K."/>
            <person name="Saxena R.K."/>
            <person name="Schlueter J.A."/>
            <person name="Donoghue M.T."/>
            <person name="Azam S."/>
            <person name="Fan G."/>
            <person name="Whaley A.M."/>
            <person name="Farmer A.D."/>
            <person name="Sheridan J."/>
            <person name="Iwata A."/>
            <person name="Tuteja R."/>
            <person name="Penmetsa R.V."/>
            <person name="Wu W."/>
            <person name="Upadhyaya H.D."/>
            <person name="Yang S.P."/>
            <person name="Shah T."/>
            <person name="Saxena K.B."/>
            <person name="Michael T."/>
            <person name="McCombie W.R."/>
            <person name="Yang B."/>
            <person name="Zhang G."/>
            <person name="Yang H."/>
            <person name="Wang J."/>
            <person name="Spillane C."/>
            <person name="Cook D.R."/>
            <person name="May G.D."/>
            <person name="Xu X."/>
            <person name="Jackson S.A."/>
        </authorList>
    </citation>
    <scope>NUCLEOTIDE SEQUENCE [LARGE SCALE GENOMIC DNA]</scope>
    <source>
        <strain evidence="7">cv. Asha</strain>
    </source>
</reference>
<dbReference type="InterPro" id="IPR016024">
    <property type="entry name" value="ARM-type_fold"/>
</dbReference>
<evidence type="ECO:0000313" key="6">
    <source>
        <dbReference type="EMBL" id="KYP75305.1"/>
    </source>
</evidence>
<dbReference type="SUPFAM" id="SSF48371">
    <property type="entry name" value="ARM repeat"/>
    <property type="match status" value="1"/>
</dbReference>
<dbReference type="InterPro" id="IPR033133">
    <property type="entry name" value="PUM-HD"/>
</dbReference>
<protein>
    <submittedName>
        <fullName evidence="6">Pumilio isogenyy domain family member 4</fullName>
    </submittedName>
</protein>
<dbReference type="SMART" id="SM00025">
    <property type="entry name" value="Pumilio"/>
    <property type="match status" value="6"/>
</dbReference>
<dbReference type="Proteomes" id="UP000075243">
    <property type="component" value="Chromosome 2"/>
</dbReference>
<dbReference type="PROSITE" id="PS50302">
    <property type="entry name" value="PUM"/>
    <property type="match status" value="4"/>
</dbReference>
<feature type="repeat" description="Pumilio" evidence="4">
    <location>
        <begin position="293"/>
        <end position="329"/>
    </location>
</feature>
<dbReference type="GO" id="GO:0003729">
    <property type="term" value="F:mRNA binding"/>
    <property type="evidence" value="ECO:0007669"/>
    <property type="project" value="TreeGrafter"/>
</dbReference>
<dbReference type="OMA" id="GYVIQQC"/>
<feature type="repeat" description="Pumilio" evidence="4">
    <location>
        <begin position="221"/>
        <end position="256"/>
    </location>
</feature>
<gene>
    <name evidence="6" type="ORF">KK1_008026</name>
</gene>
<keyword evidence="1" id="KW-0677">Repeat</keyword>
<dbReference type="PANTHER" id="PTHR12537">
    <property type="entry name" value="RNA BINDING PROTEIN PUMILIO-RELATED"/>
    <property type="match status" value="1"/>
</dbReference>
<dbReference type="PROSITE" id="PS50303">
    <property type="entry name" value="PUM_HD"/>
    <property type="match status" value="1"/>
</dbReference>
<dbReference type="Pfam" id="PF00806">
    <property type="entry name" value="PUF"/>
    <property type="match status" value="6"/>
</dbReference>
<name>A0A151U7L6_CAJCA</name>